<accession>A0A4P8IPH5</accession>
<gene>
    <name evidence="1" type="ORF">FAZ95_13900</name>
</gene>
<dbReference type="RefSeq" id="WP_137332995.1">
    <property type="nucleotide sequence ID" value="NZ_CP040077.1"/>
</dbReference>
<proteinExistence type="predicted"/>
<dbReference type="Proteomes" id="UP000298656">
    <property type="component" value="Chromosome 1"/>
</dbReference>
<dbReference type="OrthoDB" id="9104248at2"/>
<organism evidence="1 2">
    <name type="scientific">Trinickia violacea</name>
    <dbReference type="NCBI Taxonomy" id="2571746"/>
    <lineage>
        <taxon>Bacteria</taxon>
        <taxon>Pseudomonadati</taxon>
        <taxon>Pseudomonadota</taxon>
        <taxon>Betaproteobacteria</taxon>
        <taxon>Burkholderiales</taxon>
        <taxon>Burkholderiaceae</taxon>
        <taxon>Trinickia</taxon>
    </lineage>
</organism>
<dbReference type="KEGG" id="tvl:FAZ95_13900"/>
<evidence type="ECO:0000313" key="1">
    <source>
        <dbReference type="EMBL" id="QCP50176.1"/>
    </source>
</evidence>
<dbReference type="AlphaFoldDB" id="A0A4P8IPH5"/>
<name>A0A4P8IPH5_9BURK</name>
<protein>
    <recommendedName>
        <fullName evidence="3">DUF2188 domain-containing protein</fullName>
    </recommendedName>
</protein>
<reference evidence="1 2" key="1">
    <citation type="submission" date="2019-05" db="EMBL/GenBank/DDBJ databases">
        <title>Burkholderia sp. DHOD12, isolated from subtropical forest soil.</title>
        <authorList>
            <person name="Gao Z.-H."/>
            <person name="Qiu L.-H."/>
        </authorList>
    </citation>
    <scope>NUCLEOTIDE SEQUENCE [LARGE SCALE GENOMIC DNA]</scope>
    <source>
        <strain evidence="1 2">DHOD12</strain>
    </source>
</reference>
<evidence type="ECO:0000313" key="2">
    <source>
        <dbReference type="Proteomes" id="UP000298656"/>
    </source>
</evidence>
<sequence>MSNPTENAFWLVWSPTGARPPKHRHLSERSAIQEAERLAREHPGELFVVLEAIASRRVDAMVRTTFINGSAGIPF</sequence>
<evidence type="ECO:0008006" key="3">
    <source>
        <dbReference type="Google" id="ProtNLM"/>
    </source>
</evidence>
<keyword evidence="2" id="KW-1185">Reference proteome</keyword>
<dbReference type="EMBL" id="CP040077">
    <property type="protein sequence ID" value="QCP50176.1"/>
    <property type="molecule type" value="Genomic_DNA"/>
</dbReference>